<reference evidence="2 3" key="1">
    <citation type="submission" date="2013-11" db="EMBL/GenBank/DDBJ databases">
        <title>Complete genome sequence of Rhizobium gallicum bv. gallicum R602.</title>
        <authorList>
            <person name="Bustos P."/>
            <person name="Santamaria R.I."/>
            <person name="Lozano L."/>
            <person name="Acosta J.L."/>
            <person name="Ormeno-Orrillo E."/>
            <person name="Rogel M.A."/>
            <person name="Romero D."/>
            <person name="Cevallos M.A."/>
            <person name="Martinez-Romero E."/>
            <person name="Gonzalez V."/>
        </authorList>
    </citation>
    <scope>NUCLEOTIDE SEQUENCE [LARGE SCALE GENOMIC DNA]</scope>
    <source>
        <strain evidence="2 3">R602</strain>
        <plasmid evidence="2 3">pRgalR602c</plasmid>
    </source>
</reference>
<keyword evidence="1" id="KW-1133">Transmembrane helix</keyword>
<protein>
    <recommendedName>
        <fullName evidence="4">DUF3307 domain-containing protein</fullName>
    </recommendedName>
</protein>
<accession>A0A0B4XEF7</accession>
<feature type="transmembrane region" description="Helical" evidence="1">
    <location>
        <begin position="7"/>
        <end position="26"/>
    </location>
</feature>
<dbReference type="EMBL" id="CP006880">
    <property type="protein sequence ID" value="AJD45003.1"/>
    <property type="molecule type" value="Genomic_DNA"/>
</dbReference>
<evidence type="ECO:0000313" key="2">
    <source>
        <dbReference type="EMBL" id="AJD45003.1"/>
    </source>
</evidence>
<name>A0A0B4XEF7_9HYPH</name>
<evidence type="ECO:0000313" key="3">
    <source>
        <dbReference type="Proteomes" id="UP000031368"/>
    </source>
</evidence>
<dbReference type="Proteomes" id="UP000031368">
    <property type="component" value="Plasmid pRgalR602c"/>
</dbReference>
<keyword evidence="3" id="KW-1185">Reference proteome</keyword>
<evidence type="ECO:0008006" key="4">
    <source>
        <dbReference type="Google" id="ProtNLM"/>
    </source>
</evidence>
<geneLocation type="plasmid" evidence="2 3">
    <name>pRgalR602c</name>
</geneLocation>
<gene>
    <name evidence="2" type="ORF">RGR602_PC00972</name>
</gene>
<proteinExistence type="predicted"/>
<keyword evidence="2" id="KW-0614">Plasmid</keyword>
<evidence type="ECO:0000256" key="1">
    <source>
        <dbReference type="SAM" id="Phobius"/>
    </source>
</evidence>
<dbReference type="HOGENOM" id="CLU_2384116_0_0_5"/>
<feature type="transmembrane region" description="Helical" evidence="1">
    <location>
        <begin position="69"/>
        <end position="88"/>
    </location>
</feature>
<keyword evidence="1" id="KW-0472">Membrane</keyword>
<sequence>MPSRQVLMAHAGIHGGFVAVAIAVAGLSNPELLHWAVVFGVAETAIHFRIDAAKCGKKFGWDVDQALHFLCKLAWTGAACLIAGMPVLDRMTSP</sequence>
<dbReference type="AlphaFoldDB" id="A0A0B4XEF7"/>
<keyword evidence="1" id="KW-0812">Transmembrane</keyword>
<organism evidence="2 3">
    <name type="scientific">Rhizobium gallicum bv. gallicum R602sp</name>
    <dbReference type="NCBI Taxonomy" id="1041138"/>
    <lineage>
        <taxon>Bacteria</taxon>
        <taxon>Pseudomonadati</taxon>
        <taxon>Pseudomonadota</taxon>
        <taxon>Alphaproteobacteria</taxon>
        <taxon>Hyphomicrobiales</taxon>
        <taxon>Rhizobiaceae</taxon>
        <taxon>Rhizobium/Agrobacterium group</taxon>
        <taxon>Rhizobium</taxon>
    </lineage>
</organism>
<dbReference type="KEGG" id="rga:RGR602_PC00972"/>